<dbReference type="EMBL" id="OC854867">
    <property type="protein sequence ID" value="CAD7620635.1"/>
    <property type="molecule type" value="Genomic_DNA"/>
</dbReference>
<keyword evidence="12" id="KW-1185">Reference proteome</keyword>
<name>A0A7R9PTZ0_9ACAR</name>
<dbReference type="GO" id="GO:0020037">
    <property type="term" value="F:heme binding"/>
    <property type="evidence" value="ECO:0007669"/>
    <property type="project" value="InterPro"/>
</dbReference>
<comment type="cofactor">
    <cofactor evidence="8">
        <name>heme</name>
        <dbReference type="ChEBI" id="CHEBI:30413"/>
    </cofactor>
</comment>
<organism evidence="11">
    <name type="scientific">Medioppia subpectinata</name>
    <dbReference type="NCBI Taxonomy" id="1979941"/>
    <lineage>
        <taxon>Eukaryota</taxon>
        <taxon>Metazoa</taxon>
        <taxon>Ecdysozoa</taxon>
        <taxon>Arthropoda</taxon>
        <taxon>Chelicerata</taxon>
        <taxon>Arachnida</taxon>
        <taxon>Acari</taxon>
        <taxon>Acariformes</taxon>
        <taxon>Sarcoptiformes</taxon>
        <taxon>Oribatida</taxon>
        <taxon>Brachypylina</taxon>
        <taxon>Oppioidea</taxon>
        <taxon>Oppiidae</taxon>
        <taxon>Medioppia</taxon>
    </lineage>
</organism>
<dbReference type="GO" id="GO:0005506">
    <property type="term" value="F:iron ion binding"/>
    <property type="evidence" value="ECO:0007669"/>
    <property type="project" value="InterPro"/>
</dbReference>
<dbReference type="GO" id="GO:0008395">
    <property type="term" value="F:steroid hydroxylase activity"/>
    <property type="evidence" value="ECO:0007669"/>
    <property type="project" value="TreeGrafter"/>
</dbReference>
<evidence type="ECO:0000256" key="8">
    <source>
        <dbReference type="PIRSR" id="PIRSR602401-1"/>
    </source>
</evidence>
<dbReference type="PANTHER" id="PTHR24302">
    <property type="entry name" value="CYTOCHROME P450 FAMILY 3"/>
    <property type="match status" value="1"/>
</dbReference>
<feature type="binding site" description="axial binding residue" evidence="8">
    <location>
        <position position="442"/>
    </location>
    <ligand>
        <name>heme</name>
        <dbReference type="ChEBI" id="CHEBI:30413"/>
    </ligand>
    <ligandPart>
        <name>Fe</name>
        <dbReference type="ChEBI" id="CHEBI:18248"/>
    </ligandPart>
</feature>
<dbReference type="OrthoDB" id="6408550at2759"/>
<evidence type="ECO:0000256" key="1">
    <source>
        <dbReference type="ARBA" id="ARBA00010617"/>
    </source>
</evidence>
<keyword evidence="2 8" id="KW-0349">Heme</keyword>
<keyword evidence="4 9" id="KW-0560">Oxidoreductase</keyword>
<dbReference type="InterPro" id="IPR001128">
    <property type="entry name" value="Cyt_P450"/>
</dbReference>
<dbReference type="PANTHER" id="PTHR24302:SF15">
    <property type="entry name" value="FATTY-ACID PEROXYGENASE"/>
    <property type="match status" value="1"/>
</dbReference>
<dbReference type="PROSITE" id="PS00086">
    <property type="entry name" value="CYTOCHROME_P450"/>
    <property type="match status" value="1"/>
</dbReference>
<protein>
    <recommendedName>
        <fullName evidence="13">Cytochrome P450</fullName>
    </recommendedName>
</protein>
<dbReference type="PRINTS" id="PR00385">
    <property type="entry name" value="P450"/>
</dbReference>
<reference evidence="11" key="1">
    <citation type="submission" date="2020-11" db="EMBL/GenBank/DDBJ databases">
        <authorList>
            <person name="Tran Van P."/>
        </authorList>
    </citation>
    <scope>NUCLEOTIDE SEQUENCE</scope>
</reference>
<evidence type="ECO:0000256" key="2">
    <source>
        <dbReference type="ARBA" id="ARBA00022617"/>
    </source>
</evidence>
<dbReference type="Pfam" id="PF00067">
    <property type="entry name" value="p450"/>
    <property type="match status" value="1"/>
</dbReference>
<evidence type="ECO:0000256" key="3">
    <source>
        <dbReference type="ARBA" id="ARBA00022723"/>
    </source>
</evidence>
<dbReference type="InterPro" id="IPR017972">
    <property type="entry name" value="Cyt_P450_CS"/>
</dbReference>
<dbReference type="AlphaFoldDB" id="A0A7R9PTZ0"/>
<dbReference type="Gene3D" id="1.10.630.10">
    <property type="entry name" value="Cytochrome P450"/>
    <property type="match status" value="1"/>
</dbReference>
<evidence type="ECO:0000256" key="10">
    <source>
        <dbReference type="SAM" id="MobiDB-lite"/>
    </source>
</evidence>
<dbReference type="EMBL" id="CAJPIZ010000292">
    <property type="protein sequence ID" value="CAG2101065.1"/>
    <property type="molecule type" value="Genomic_DNA"/>
</dbReference>
<gene>
    <name evidence="11" type="ORF">OSB1V03_LOCUS1116</name>
</gene>
<evidence type="ECO:0000313" key="12">
    <source>
        <dbReference type="Proteomes" id="UP000759131"/>
    </source>
</evidence>
<sequence>MHLSTYLRRRFTYWTRNGVPGANYPEYEAFIGVHHECTVESIKKYGRVYGTYTGFRRSIVINEPDLLRDIMVKDFNVFPDHKHFHMGSSKLDKSLFFMPGDDDWKRVRSILSPVFTSGKLRAMMAHIGGISDGLVHSLSEFEKNGKPVDMRKYIGAFAMDVISACAYGINPQSISNPDHPIVTNAKSILGLDAGVNQIFSVLTPALARFLNLEPFPVKAVDYFDDLTNQILKERKVNNKYIIVNNNKHKKRTDFIQLMIDSEKSDKESGYYSGSEPEVDDEPSGGQLPKKVVGTLTPDELTAQGILFFIAGYDTTSAALTHAIHYLSKHPDCQQILYEELRSCDEFTYEKLSQLKYLNAVINETLRLAPSLTRIQRECIQDYKLGNTGITVPAGTSVEIYPYAIQRDPDFWPNPNDFIPDRFLNPVHHPYAYLPFGGGPRICIGQRFALQEMRMCLAKLVNQFEFIAYNKTKIEYFTGNILMSPKELLVNIKSRI</sequence>
<evidence type="ECO:0000256" key="5">
    <source>
        <dbReference type="ARBA" id="ARBA00023004"/>
    </source>
</evidence>
<proteinExistence type="inferred from homology"/>
<dbReference type="PRINTS" id="PR00463">
    <property type="entry name" value="EP450I"/>
</dbReference>
<accession>A0A7R9PTZ0</accession>
<evidence type="ECO:0000313" key="11">
    <source>
        <dbReference type="EMBL" id="CAD7620635.1"/>
    </source>
</evidence>
<evidence type="ECO:0000256" key="4">
    <source>
        <dbReference type="ARBA" id="ARBA00023002"/>
    </source>
</evidence>
<keyword evidence="6 9" id="KW-0503">Monooxygenase</keyword>
<evidence type="ECO:0008006" key="13">
    <source>
        <dbReference type="Google" id="ProtNLM"/>
    </source>
</evidence>
<dbReference type="CDD" id="cd11055">
    <property type="entry name" value="CYP3A-like"/>
    <property type="match status" value="1"/>
</dbReference>
<dbReference type="Proteomes" id="UP000759131">
    <property type="component" value="Unassembled WGS sequence"/>
</dbReference>
<comment type="function">
    <text evidence="7">Cytochromes P450 are a group of heme-thiolate monooxygenases. They oxidize a variety of structurally unrelated compounds, including steroids, fatty acids, and xenobiotics.</text>
</comment>
<keyword evidence="3 8" id="KW-0479">Metal-binding</keyword>
<evidence type="ECO:0000256" key="9">
    <source>
        <dbReference type="RuleBase" id="RU000461"/>
    </source>
</evidence>
<dbReference type="SUPFAM" id="SSF48264">
    <property type="entry name" value="Cytochrome P450"/>
    <property type="match status" value="1"/>
</dbReference>
<dbReference type="InterPro" id="IPR036396">
    <property type="entry name" value="Cyt_P450_sf"/>
</dbReference>
<dbReference type="GO" id="GO:0016705">
    <property type="term" value="F:oxidoreductase activity, acting on paired donors, with incorporation or reduction of molecular oxygen"/>
    <property type="evidence" value="ECO:0007669"/>
    <property type="project" value="InterPro"/>
</dbReference>
<keyword evidence="5 8" id="KW-0408">Iron</keyword>
<evidence type="ECO:0000256" key="6">
    <source>
        <dbReference type="ARBA" id="ARBA00023033"/>
    </source>
</evidence>
<dbReference type="InterPro" id="IPR050705">
    <property type="entry name" value="Cytochrome_P450_3A"/>
</dbReference>
<dbReference type="InterPro" id="IPR002401">
    <property type="entry name" value="Cyt_P450_E_grp-I"/>
</dbReference>
<evidence type="ECO:0000256" key="7">
    <source>
        <dbReference type="ARBA" id="ARBA00043906"/>
    </source>
</evidence>
<feature type="region of interest" description="Disordered" evidence="10">
    <location>
        <begin position="265"/>
        <end position="289"/>
    </location>
</feature>
<comment type="similarity">
    <text evidence="1 9">Belongs to the cytochrome P450 family.</text>
</comment>